<name>A0AAW3MT92_9BURK</name>
<dbReference type="EMBL" id="LPBJ01000047">
    <property type="protein sequence ID" value="KVP98124.1"/>
    <property type="molecule type" value="Genomic_DNA"/>
</dbReference>
<dbReference type="RefSeq" id="WP_059925148.1">
    <property type="nucleotide sequence ID" value="NZ_LPBG01000047.1"/>
</dbReference>
<evidence type="ECO:0000313" key="1">
    <source>
        <dbReference type="EMBL" id="KVP98124.1"/>
    </source>
</evidence>
<proteinExistence type="predicted"/>
<keyword evidence="2" id="KW-1185">Reference proteome</keyword>
<reference evidence="1 2" key="1">
    <citation type="submission" date="2015-11" db="EMBL/GenBank/DDBJ databases">
        <title>Expanding the genomic diversity of Burkholderia species for the development of highly accurate diagnostics.</title>
        <authorList>
            <person name="Sahl J."/>
            <person name="Keim P."/>
            <person name="Wagner D."/>
        </authorList>
    </citation>
    <scope>NUCLEOTIDE SEQUENCE [LARGE SCALE GENOMIC DNA]</scope>
    <source>
        <strain evidence="1 2">MSMB1808WGS</strain>
    </source>
</reference>
<protein>
    <submittedName>
        <fullName evidence="1">Uncharacterized protein</fullName>
    </submittedName>
</protein>
<accession>A0AAW3MT92</accession>
<evidence type="ECO:0000313" key="2">
    <source>
        <dbReference type="Proteomes" id="UP000056453"/>
    </source>
</evidence>
<gene>
    <name evidence="1" type="ORF">WJ96_06010</name>
</gene>
<comment type="caution">
    <text evidence="1">The sequence shown here is derived from an EMBL/GenBank/DDBJ whole genome shotgun (WGS) entry which is preliminary data.</text>
</comment>
<sequence>MHKGFSNVQTTSNDAAVKLALVEELSRFVQRGLDRFCLPSSQVRMAPVVNAIKAALADSMLHGHTERMSEAAARERLLEAYLTEYDGNCKLYLKEAVVPVRVTRWDEEASAIAKRYESSVVHKTPEPSLDGALTMAWLNLRRAQQRWIAWLCLGAMLHNTPQGRERDSAEVRDLDTVARTLMGEVRGMEKRVLMFALLKGGEAAEKARKWLLQTTLCQGMSVMEFLEFDGQLPSSWRADDEKSLRASFHGEPALP</sequence>
<organism evidence="1 2">
    <name type="scientific">Burkholderia ubonensis</name>
    <dbReference type="NCBI Taxonomy" id="101571"/>
    <lineage>
        <taxon>Bacteria</taxon>
        <taxon>Pseudomonadati</taxon>
        <taxon>Pseudomonadota</taxon>
        <taxon>Betaproteobacteria</taxon>
        <taxon>Burkholderiales</taxon>
        <taxon>Burkholderiaceae</taxon>
        <taxon>Burkholderia</taxon>
        <taxon>Burkholderia cepacia complex</taxon>
    </lineage>
</organism>
<dbReference type="Proteomes" id="UP000056453">
    <property type="component" value="Unassembled WGS sequence"/>
</dbReference>
<dbReference type="AlphaFoldDB" id="A0AAW3MT92"/>